<dbReference type="EMBL" id="JAJEQR010000059">
    <property type="protein sequence ID" value="MCC2232288.1"/>
    <property type="molecule type" value="Genomic_DNA"/>
</dbReference>
<evidence type="ECO:0000313" key="1">
    <source>
        <dbReference type="EMBL" id="MCC2232288.1"/>
    </source>
</evidence>
<protein>
    <submittedName>
        <fullName evidence="1">Uncharacterized protein</fullName>
    </submittedName>
</protein>
<name>A0AAE3ECM6_9FIRM</name>
<accession>A0AAE3ECM6</accession>
<organism evidence="1 2">
    <name type="scientific">Hominifimenecus microfluidus</name>
    <dbReference type="NCBI Taxonomy" id="2885348"/>
    <lineage>
        <taxon>Bacteria</taxon>
        <taxon>Bacillati</taxon>
        <taxon>Bacillota</taxon>
        <taxon>Clostridia</taxon>
        <taxon>Lachnospirales</taxon>
        <taxon>Lachnospiraceae</taxon>
        <taxon>Hominifimenecus</taxon>
    </lineage>
</organism>
<proteinExistence type="predicted"/>
<dbReference type="Proteomes" id="UP001198182">
    <property type="component" value="Unassembled WGS sequence"/>
</dbReference>
<dbReference type="AlphaFoldDB" id="A0AAE3ECM6"/>
<sequence length="60" mass="7363">MRQRKRNREEIQEYYYNNEIKQEEGHEAMALFKLIEKNHEISYNFGMSHEKMSVSVLKNI</sequence>
<reference evidence="1" key="1">
    <citation type="submission" date="2021-10" db="EMBL/GenBank/DDBJ databases">
        <title>Anaerobic single-cell dispensing facilitates the cultivation of human gut bacteria.</title>
        <authorList>
            <person name="Afrizal A."/>
        </authorList>
    </citation>
    <scope>NUCLEOTIDE SEQUENCE</scope>
    <source>
        <strain evidence="1">CLA-AA-H215</strain>
    </source>
</reference>
<gene>
    <name evidence="1" type="ORF">LKD81_15035</name>
</gene>
<dbReference type="RefSeq" id="WP_349199518.1">
    <property type="nucleotide sequence ID" value="NZ_JBBNHI010000247.1"/>
</dbReference>
<comment type="caution">
    <text evidence="1">The sequence shown here is derived from an EMBL/GenBank/DDBJ whole genome shotgun (WGS) entry which is preliminary data.</text>
</comment>
<keyword evidence="2" id="KW-1185">Reference proteome</keyword>
<evidence type="ECO:0000313" key="2">
    <source>
        <dbReference type="Proteomes" id="UP001198182"/>
    </source>
</evidence>